<comment type="function">
    <text evidence="7">Essential cell division protein. May link together the upstream cell division proteins, which are predominantly cytoplasmic, with the downstream cell division proteins, which are predominantly periplasmic.</text>
</comment>
<feature type="topological domain" description="Cytoplasmic" evidence="7">
    <location>
        <begin position="1"/>
        <end position="5"/>
    </location>
</feature>
<keyword evidence="4 7" id="KW-1133">Transmembrane helix</keyword>
<organism evidence="8 9">
    <name type="scientific">Panacagrimonas perspica</name>
    <dbReference type="NCBI Taxonomy" id="381431"/>
    <lineage>
        <taxon>Bacteria</taxon>
        <taxon>Pseudomonadati</taxon>
        <taxon>Pseudomonadota</taxon>
        <taxon>Gammaproteobacteria</taxon>
        <taxon>Nevskiales</taxon>
        <taxon>Nevskiaceae</taxon>
        <taxon>Panacagrimonas</taxon>
    </lineage>
</organism>
<dbReference type="OrthoDB" id="7061211at2"/>
<dbReference type="EMBL" id="SOBT01000008">
    <property type="protein sequence ID" value="TDU32265.1"/>
    <property type="molecule type" value="Genomic_DNA"/>
</dbReference>
<evidence type="ECO:0000313" key="9">
    <source>
        <dbReference type="Proteomes" id="UP000295341"/>
    </source>
</evidence>
<evidence type="ECO:0000256" key="6">
    <source>
        <dbReference type="ARBA" id="ARBA00023306"/>
    </source>
</evidence>
<dbReference type="GO" id="GO:0032153">
    <property type="term" value="C:cell division site"/>
    <property type="evidence" value="ECO:0007669"/>
    <property type="project" value="UniProtKB-UniRule"/>
</dbReference>
<dbReference type="HAMAP" id="MF_00599">
    <property type="entry name" value="FtsB"/>
    <property type="match status" value="1"/>
</dbReference>
<keyword evidence="3 7" id="KW-0812">Transmembrane</keyword>
<dbReference type="GO" id="GO:0030428">
    <property type="term" value="C:cell septum"/>
    <property type="evidence" value="ECO:0007669"/>
    <property type="project" value="TreeGrafter"/>
</dbReference>
<dbReference type="GO" id="GO:0043093">
    <property type="term" value="P:FtsZ-dependent cytokinesis"/>
    <property type="evidence" value="ECO:0007669"/>
    <property type="project" value="UniProtKB-UniRule"/>
</dbReference>
<keyword evidence="2 7" id="KW-0132">Cell division</keyword>
<comment type="caution">
    <text evidence="8">The sequence shown here is derived from an EMBL/GenBank/DDBJ whole genome shotgun (WGS) entry which is preliminary data.</text>
</comment>
<dbReference type="GO" id="GO:0005886">
    <property type="term" value="C:plasma membrane"/>
    <property type="evidence" value="ECO:0007669"/>
    <property type="project" value="UniProtKB-SubCell"/>
</dbReference>
<sequence>MLKPAIIVILALIFTGLQWRLWVSDDGVSSRTRLLEQADAAHAENQQLAVRNAELDAEVQDLKSGQAAIEARARTTLGMIKPGETFYLVVQ</sequence>
<dbReference type="Pfam" id="PF04977">
    <property type="entry name" value="DivIC"/>
    <property type="match status" value="1"/>
</dbReference>
<gene>
    <name evidence="7" type="primary">ftsB</name>
    <name evidence="8" type="ORF">DFR24_1656</name>
</gene>
<keyword evidence="6 7" id="KW-0131">Cell cycle</keyword>
<evidence type="ECO:0000256" key="3">
    <source>
        <dbReference type="ARBA" id="ARBA00022692"/>
    </source>
</evidence>
<comment type="subunit">
    <text evidence="7">Part of a complex composed of FtsB, FtsL and FtsQ.</text>
</comment>
<comment type="similarity">
    <text evidence="7">Belongs to the FtsB family.</text>
</comment>
<evidence type="ECO:0000313" key="8">
    <source>
        <dbReference type="EMBL" id="TDU32265.1"/>
    </source>
</evidence>
<reference evidence="8 9" key="1">
    <citation type="submission" date="2019-03" db="EMBL/GenBank/DDBJ databases">
        <title>Genomic Encyclopedia of Type Strains, Phase IV (KMG-IV): sequencing the most valuable type-strain genomes for metagenomic binning, comparative biology and taxonomic classification.</title>
        <authorList>
            <person name="Goeker M."/>
        </authorList>
    </citation>
    <scope>NUCLEOTIDE SEQUENCE [LARGE SCALE GENOMIC DNA]</scope>
    <source>
        <strain evidence="8 9">DSM 26377</strain>
    </source>
</reference>
<dbReference type="RefSeq" id="WP_133880780.1">
    <property type="nucleotide sequence ID" value="NZ_MWIN01000001.1"/>
</dbReference>
<evidence type="ECO:0000256" key="1">
    <source>
        <dbReference type="ARBA" id="ARBA00022475"/>
    </source>
</evidence>
<dbReference type="AlphaFoldDB" id="A0A4R7PDL0"/>
<keyword evidence="9" id="KW-1185">Reference proteome</keyword>
<dbReference type="PANTHER" id="PTHR37485:SF1">
    <property type="entry name" value="CELL DIVISION PROTEIN FTSB"/>
    <property type="match status" value="1"/>
</dbReference>
<keyword evidence="7" id="KW-0997">Cell inner membrane</keyword>
<accession>A0A4R7PDL0</accession>
<keyword evidence="1 7" id="KW-1003">Cell membrane</keyword>
<dbReference type="InterPro" id="IPR007060">
    <property type="entry name" value="FtsL/DivIC"/>
</dbReference>
<dbReference type="InterPro" id="IPR023081">
    <property type="entry name" value="Cell_div_FtsB"/>
</dbReference>
<protein>
    <recommendedName>
        <fullName evidence="7">Cell division protein FtsB</fullName>
    </recommendedName>
</protein>
<evidence type="ECO:0000256" key="2">
    <source>
        <dbReference type="ARBA" id="ARBA00022618"/>
    </source>
</evidence>
<dbReference type="PANTHER" id="PTHR37485">
    <property type="entry name" value="CELL DIVISION PROTEIN FTSB"/>
    <property type="match status" value="1"/>
</dbReference>
<dbReference type="Proteomes" id="UP000295341">
    <property type="component" value="Unassembled WGS sequence"/>
</dbReference>
<evidence type="ECO:0000256" key="5">
    <source>
        <dbReference type="ARBA" id="ARBA00023136"/>
    </source>
</evidence>
<proteinExistence type="inferred from homology"/>
<name>A0A4R7PDL0_9GAMM</name>
<evidence type="ECO:0000256" key="7">
    <source>
        <dbReference type="HAMAP-Rule" id="MF_00599"/>
    </source>
</evidence>
<feature type="topological domain" description="Periplasmic" evidence="7">
    <location>
        <begin position="24"/>
        <end position="91"/>
    </location>
</feature>
<evidence type="ECO:0000256" key="4">
    <source>
        <dbReference type="ARBA" id="ARBA00022989"/>
    </source>
</evidence>
<keyword evidence="5 7" id="KW-0472">Membrane</keyword>
<comment type="subcellular location">
    <subcellularLocation>
        <location evidence="7">Cell inner membrane</location>
        <topology evidence="7">Single-pass type II membrane protein</topology>
    </subcellularLocation>
    <text evidence="7">Localizes to the division septum.</text>
</comment>